<dbReference type="OrthoDB" id="8061510at2759"/>
<name>A0A5E4NMM9_9HEMI</name>
<dbReference type="AlphaFoldDB" id="A0A5E4NMM9"/>
<accession>A0A5E4NMM9</accession>
<protein>
    <submittedName>
        <fullName evidence="1">Uncharacterized protein</fullName>
    </submittedName>
</protein>
<evidence type="ECO:0000313" key="1">
    <source>
        <dbReference type="EMBL" id="VVC46218.1"/>
    </source>
</evidence>
<sequence length="150" mass="16599">MGPTVLYELLQARLVDVFADTRLSRIRALIKPGGLGVRRPSQMLREMRESVAGGLSEQLLTDLWLQKLPANVHAVTRTSMVRPICSRYELTGLWRPVRHGSTPRPHPPLPLNPTAEVVWIGSRMVSSHLRVISTDSFVASSVRVLVGTSA</sequence>
<gene>
    <name evidence="1" type="ORF">CINCED_3A002871</name>
</gene>
<keyword evidence="2" id="KW-1185">Reference proteome</keyword>
<proteinExistence type="predicted"/>
<dbReference type="Proteomes" id="UP000325440">
    <property type="component" value="Unassembled WGS sequence"/>
</dbReference>
<organism evidence="1 2">
    <name type="scientific">Cinara cedri</name>
    <dbReference type="NCBI Taxonomy" id="506608"/>
    <lineage>
        <taxon>Eukaryota</taxon>
        <taxon>Metazoa</taxon>
        <taxon>Ecdysozoa</taxon>
        <taxon>Arthropoda</taxon>
        <taxon>Hexapoda</taxon>
        <taxon>Insecta</taxon>
        <taxon>Pterygota</taxon>
        <taxon>Neoptera</taxon>
        <taxon>Paraneoptera</taxon>
        <taxon>Hemiptera</taxon>
        <taxon>Sternorrhyncha</taxon>
        <taxon>Aphidomorpha</taxon>
        <taxon>Aphidoidea</taxon>
        <taxon>Aphididae</taxon>
        <taxon>Lachninae</taxon>
        <taxon>Cinara</taxon>
    </lineage>
</organism>
<evidence type="ECO:0000313" key="2">
    <source>
        <dbReference type="Proteomes" id="UP000325440"/>
    </source>
</evidence>
<dbReference type="EMBL" id="CABPRJ010002450">
    <property type="protein sequence ID" value="VVC46218.1"/>
    <property type="molecule type" value="Genomic_DNA"/>
</dbReference>
<dbReference type="PANTHER" id="PTHR33327">
    <property type="entry name" value="ENDONUCLEASE"/>
    <property type="match status" value="1"/>
</dbReference>
<reference evidence="1 2" key="1">
    <citation type="submission" date="2019-08" db="EMBL/GenBank/DDBJ databases">
        <authorList>
            <person name="Alioto T."/>
            <person name="Alioto T."/>
            <person name="Gomez Garrido J."/>
        </authorList>
    </citation>
    <scope>NUCLEOTIDE SEQUENCE [LARGE SCALE GENOMIC DNA]</scope>
</reference>
<dbReference type="PANTHER" id="PTHR33327:SF3">
    <property type="entry name" value="RNA-DIRECTED DNA POLYMERASE"/>
    <property type="match status" value="1"/>
</dbReference>